<dbReference type="AlphaFoldDB" id="A0A364Y7W8"/>
<dbReference type="Proteomes" id="UP000251889">
    <property type="component" value="Unassembled WGS sequence"/>
</dbReference>
<comment type="caution">
    <text evidence="1">The sequence shown here is derived from an EMBL/GenBank/DDBJ whole genome shotgun (WGS) entry which is preliminary data.</text>
</comment>
<evidence type="ECO:0000313" key="2">
    <source>
        <dbReference type="Proteomes" id="UP000251889"/>
    </source>
</evidence>
<dbReference type="EMBL" id="QMFY01000002">
    <property type="protein sequence ID" value="RAW01960.1"/>
    <property type="molecule type" value="Genomic_DNA"/>
</dbReference>
<dbReference type="RefSeq" id="WP_112745785.1">
    <property type="nucleotide sequence ID" value="NZ_QMFY01000002.1"/>
</dbReference>
<evidence type="ECO:0000313" key="1">
    <source>
        <dbReference type="EMBL" id="RAW01960.1"/>
    </source>
</evidence>
<name>A0A364Y7W8_9BACT</name>
<accession>A0A364Y7W8</accession>
<evidence type="ECO:0008006" key="3">
    <source>
        <dbReference type="Google" id="ProtNLM"/>
    </source>
</evidence>
<sequence>MDASKPFTDTTAADTSIGFDYQFYYFFLLLLNLRIGEKIGLEVKDDIHIDLSNGKTIFIQTKHSVQTKADGSIINLTERDKDLWKTLSLWVDVINSQSDKKAFLKNSIFQLITNKSNSANPVLVNIQGVQAEVKSIDDFQTYLDGLIAGTQDADVKKYMENVRALAKTHLSLFLSAFQFDLSEDNLIQKIKDRILEKIHLEEKVQDVYQSLHSALRDKNYLTVKEKEIIEYSFEDFNKHFKSCFKLGLSTKLPIREIQFQIPDDPSQQLFIKQLVDIGDVDSDDKARIAELTTHLLKLFNNLKEWEMTDGLLPSTKKGFDRNSVGLWTNCFRSVYRDVMQRLKSGLDVSTIDDEIKQKALECLDEMRRQTLKIEDTDLDIDLSNGHFYLLTEEKSIGWHYDWEKRY</sequence>
<organism evidence="1 2">
    <name type="scientific">Pseudochryseolinea flava</name>
    <dbReference type="NCBI Taxonomy" id="2059302"/>
    <lineage>
        <taxon>Bacteria</taxon>
        <taxon>Pseudomonadati</taxon>
        <taxon>Bacteroidota</taxon>
        <taxon>Cytophagia</taxon>
        <taxon>Cytophagales</taxon>
        <taxon>Fulvivirgaceae</taxon>
        <taxon>Pseudochryseolinea</taxon>
    </lineage>
</organism>
<protein>
    <recommendedName>
        <fullName evidence="3">CD-NTase associated protein 4-like DNA endonuclease domain-containing protein</fullName>
    </recommendedName>
</protein>
<proteinExistence type="predicted"/>
<reference evidence="1 2" key="1">
    <citation type="submission" date="2018-06" db="EMBL/GenBank/DDBJ databases">
        <title>Chryseolinea flavus sp. nov., a member of the phylum Bacteroidetes isolated from soil.</title>
        <authorList>
            <person name="Li Y."/>
            <person name="Wang J."/>
        </authorList>
    </citation>
    <scope>NUCLEOTIDE SEQUENCE [LARGE SCALE GENOMIC DNA]</scope>
    <source>
        <strain evidence="1 2">SDU1-6</strain>
    </source>
</reference>
<gene>
    <name evidence="1" type="ORF">DQQ10_05215</name>
</gene>
<keyword evidence="2" id="KW-1185">Reference proteome</keyword>
<dbReference type="OrthoDB" id="2786695at2"/>